<keyword evidence="2 3" id="KW-0808">Transferase</keyword>
<dbReference type="GO" id="GO:0016758">
    <property type="term" value="F:hexosyltransferase activity"/>
    <property type="evidence" value="ECO:0007669"/>
    <property type="project" value="TreeGrafter"/>
</dbReference>
<gene>
    <name evidence="3" type="ORF">GCM10011511_32280</name>
</gene>
<evidence type="ECO:0000313" key="3">
    <source>
        <dbReference type="EMBL" id="GGB06399.1"/>
    </source>
</evidence>
<evidence type="ECO:0000256" key="1">
    <source>
        <dbReference type="ARBA" id="ARBA00022676"/>
    </source>
</evidence>
<comment type="caution">
    <text evidence="3">The sequence shown here is derived from an EMBL/GenBank/DDBJ whole genome shotgun (WGS) entry which is preliminary data.</text>
</comment>
<dbReference type="CDD" id="cd06533">
    <property type="entry name" value="Glyco_transf_WecG_TagA"/>
    <property type="match status" value="1"/>
</dbReference>
<dbReference type="EMBL" id="BMJC01000003">
    <property type="protein sequence ID" value="GGB06399.1"/>
    <property type="molecule type" value="Genomic_DNA"/>
</dbReference>
<evidence type="ECO:0000256" key="2">
    <source>
        <dbReference type="ARBA" id="ARBA00022679"/>
    </source>
</evidence>
<organism evidence="3 4">
    <name type="scientific">Puia dinghuensis</name>
    <dbReference type="NCBI Taxonomy" id="1792502"/>
    <lineage>
        <taxon>Bacteria</taxon>
        <taxon>Pseudomonadati</taxon>
        <taxon>Bacteroidota</taxon>
        <taxon>Chitinophagia</taxon>
        <taxon>Chitinophagales</taxon>
        <taxon>Chitinophagaceae</taxon>
        <taxon>Puia</taxon>
    </lineage>
</organism>
<dbReference type="PANTHER" id="PTHR34136">
    <property type="match status" value="1"/>
</dbReference>
<evidence type="ECO:0000313" key="4">
    <source>
        <dbReference type="Proteomes" id="UP000607559"/>
    </source>
</evidence>
<reference evidence="3" key="2">
    <citation type="submission" date="2020-09" db="EMBL/GenBank/DDBJ databases">
        <authorList>
            <person name="Sun Q."/>
            <person name="Zhou Y."/>
        </authorList>
    </citation>
    <scope>NUCLEOTIDE SEQUENCE</scope>
    <source>
        <strain evidence="3">CGMCC 1.15448</strain>
    </source>
</reference>
<dbReference type="NCBIfam" id="TIGR00696">
    <property type="entry name" value="wecG_tagA_cpsF"/>
    <property type="match status" value="1"/>
</dbReference>
<keyword evidence="4" id="KW-1185">Reference proteome</keyword>
<dbReference type="Proteomes" id="UP000607559">
    <property type="component" value="Unassembled WGS sequence"/>
</dbReference>
<protein>
    <submittedName>
        <fullName evidence="3">UDP-N-acetyl-D-mannosamine transferase</fullName>
    </submittedName>
</protein>
<proteinExistence type="predicted"/>
<dbReference type="InterPro" id="IPR004629">
    <property type="entry name" value="WecG_TagA_CpsF"/>
</dbReference>
<dbReference type="Pfam" id="PF03808">
    <property type="entry name" value="Glyco_tran_WecG"/>
    <property type="match status" value="1"/>
</dbReference>
<sequence length="248" mass="28019">MDQRVVVLGTPIDNLSMSETLKSIATAIENSDHLHHTVVNAGKIVSMQKDPQLRESVVNADIINADGQGVVWASKLLGKPLKERVAGIDLMEELVGLASRNHYKVFFFGAKEEIVRSVVQHYSELYSPDIIAGCRNGYFKKEEESTIARQIADSGANILFVAISSPTKENFLYQNREVLRRVNFIMGVGGSFDVVSGLVKRAPMWMQKVGLEWLFRVYQEPRRMFKRYLVGNARFLALVLKYKLLKVK</sequence>
<accession>A0A8J2XTV2</accession>
<dbReference type="AlphaFoldDB" id="A0A8J2XTV2"/>
<name>A0A8J2XTV2_9BACT</name>
<dbReference type="PANTHER" id="PTHR34136:SF1">
    <property type="entry name" value="UDP-N-ACETYL-D-MANNOSAMINURONIC ACID TRANSFERASE"/>
    <property type="match status" value="1"/>
</dbReference>
<reference evidence="3" key="1">
    <citation type="journal article" date="2014" name="Int. J. Syst. Evol. Microbiol.">
        <title>Complete genome sequence of Corynebacterium casei LMG S-19264T (=DSM 44701T), isolated from a smear-ripened cheese.</title>
        <authorList>
            <consortium name="US DOE Joint Genome Institute (JGI-PGF)"/>
            <person name="Walter F."/>
            <person name="Albersmeier A."/>
            <person name="Kalinowski J."/>
            <person name="Ruckert C."/>
        </authorList>
    </citation>
    <scope>NUCLEOTIDE SEQUENCE</scope>
    <source>
        <strain evidence="3">CGMCC 1.15448</strain>
    </source>
</reference>
<keyword evidence="1" id="KW-0328">Glycosyltransferase</keyword>
<dbReference type="RefSeq" id="WP_188933454.1">
    <property type="nucleotide sequence ID" value="NZ_BMJC01000003.1"/>
</dbReference>